<name>A0A158PIV4_ANGCS</name>
<feature type="domain" description="CHK kinase-like" evidence="1">
    <location>
        <begin position="74"/>
        <end position="253"/>
    </location>
</feature>
<reference evidence="4" key="1">
    <citation type="submission" date="2016-04" db="UniProtKB">
        <authorList>
            <consortium name="WormBaseParasite"/>
        </authorList>
    </citation>
    <scope>IDENTIFICATION</scope>
</reference>
<reference evidence="2 3" key="2">
    <citation type="submission" date="2018-11" db="EMBL/GenBank/DDBJ databases">
        <authorList>
            <consortium name="Pathogen Informatics"/>
        </authorList>
    </citation>
    <scope>NUCLEOTIDE SEQUENCE [LARGE SCALE GENOMIC DNA]</scope>
    <source>
        <strain evidence="2 3">Costa Rica</strain>
    </source>
</reference>
<dbReference type="OrthoDB" id="5873804at2759"/>
<dbReference type="Gene3D" id="3.90.1200.10">
    <property type="match status" value="1"/>
</dbReference>
<dbReference type="PANTHER" id="PTHR23020">
    <property type="entry name" value="UNCHARACTERIZED NUCLEAR HORMONE RECEPTOR-RELATED"/>
    <property type="match status" value="1"/>
</dbReference>
<evidence type="ECO:0000313" key="2">
    <source>
        <dbReference type="EMBL" id="VDM59595.1"/>
    </source>
</evidence>
<dbReference type="Proteomes" id="UP000267027">
    <property type="component" value="Unassembled WGS sequence"/>
</dbReference>
<keyword evidence="3" id="KW-1185">Reference proteome</keyword>
<dbReference type="STRING" id="334426.A0A158PIV4"/>
<dbReference type="AlphaFoldDB" id="A0A158PIV4"/>
<gene>
    <name evidence="2" type="ORF">ACOC_LOCUS8010</name>
</gene>
<dbReference type="OMA" id="ERICHYM"/>
<evidence type="ECO:0000313" key="3">
    <source>
        <dbReference type="Proteomes" id="UP000267027"/>
    </source>
</evidence>
<dbReference type="InterPro" id="IPR011009">
    <property type="entry name" value="Kinase-like_dom_sf"/>
</dbReference>
<dbReference type="SMART" id="SM00587">
    <property type="entry name" value="CHK"/>
    <property type="match status" value="1"/>
</dbReference>
<dbReference type="WBParaSite" id="ACOC_0000800901-mRNA-1">
    <property type="protein sequence ID" value="ACOC_0000800901-mRNA-1"/>
    <property type="gene ID" value="ACOC_0000800901"/>
</dbReference>
<dbReference type="InterPro" id="IPR012877">
    <property type="entry name" value="Dhs-27"/>
</dbReference>
<evidence type="ECO:0000259" key="1">
    <source>
        <dbReference type="SMART" id="SM00587"/>
    </source>
</evidence>
<sequence>MFFQIPTSKITEEDHSDDSIKKVPTLSIEEDTILKTMHKIEMDTYAMFKKVKCDGLTMPYLYDSLPLSSPTPCLLMEDIHSSYMLDVIDGFNDEQLYQIVDQIVALHVYSFTHDSWKSCGMGTKIEPSYWKFVTMINEMGKHLMAEYPTLERGLTLLYENYTANGLWYIEYLQHYQKNDIIRTYVHGDLWAANILWRSDKLAGIIDWALCHAGSLTEDLQRVLVTSCSVETRRRMTRTLLKYYFDSMQGKMAEIHKEMPFSFKDLEDDYHRTLSYTCGLTLFAAGFWSQTSIIRRGKPDDNARMNELVSRLQSLLDDTVVAHEWQ</sequence>
<dbReference type="InterPro" id="IPR015897">
    <property type="entry name" value="CHK_kinase-like"/>
</dbReference>
<dbReference type="InterPro" id="IPR052961">
    <property type="entry name" value="Oxido-Kinase-like_Enzymes"/>
</dbReference>
<dbReference type="EMBL" id="UYYA01004104">
    <property type="protein sequence ID" value="VDM59595.1"/>
    <property type="molecule type" value="Genomic_DNA"/>
</dbReference>
<dbReference type="Pfam" id="PF07914">
    <property type="entry name" value="DUF1679"/>
    <property type="match status" value="1"/>
</dbReference>
<proteinExistence type="predicted"/>
<dbReference type="SUPFAM" id="SSF56112">
    <property type="entry name" value="Protein kinase-like (PK-like)"/>
    <property type="match status" value="1"/>
</dbReference>
<protein>
    <submittedName>
        <fullName evidence="4">CHK domain-containing protein</fullName>
    </submittedName>
</protein>
<organism evidence="4">
    <name type="scientific">Angiostrongylus costaricensis</name>
    <name type="common">Nematode worm</name>
    <dbReference type="NCBI Taxonomy" id="334426"/>
    <lineage>
        <taxon>Eukaryota</taxon>
        <taxon>Metazoa</taxon>
        <taxon>Ecdysozoa</taxon>
        <taxon>Nematoda</taxon>
        <taxon>Chromadorea</taxon>
        <taxon>Rhabditida</taxon>
        <taxon>Rhabditina</taxon>
        <taxon>Rhabditomorpha</taxon>
        <taxon>Strongyloidea</taxon>
        <taxon>Metastrongylidae</taxon>
        <taxon>Angiostrongylus</taxon>
    </lineage>
</organism>
<evidence type="ECO:0000313" key="4">
    <source>
        <dbReference type="WBParaSite" id="ACOC_0000800901-mRNA-1"/>
    </source>
</evidence>
<dbReference type="PANTHER" id="PTHR23020:SF20">
    <property type="entry name" value="CHK KINASE-LIKE DOMAIN-CONTAINING PROTEIN"/>
    <property type="match status" value="1"/>
</dbReference>
<accession>A0A158PIV4</accession>